<dbReference type="Gene3D" id="2.60.40.10">
    <property type="entry name" value="Immunoglobulins"/>
    <property type="match status" value="2"/>
</dbReference>
<dbReference type="InterPro" id="IPR050122">
    <property type="entry name" value="RTK"/>
</dbReference>
<dbReference type="GO" id="GO:0007169">
    <property type="term" value="P:cell surface receptor protein tyrosine kinase signaling pathway"/>
    <property type="evidence" value="ECO:0007669"/>
    <property type="project" value="TreeGrafter"/>
</dbReference>
<dbReference type="Proteomes" id="UP000678393">
    <property type="component" value="Unassembled WGS sequence"/>
</dbReference>
<sequence length="506" mass="56758">MQQGRELGTPHHKIMSITTTFTASCGQISPNLHINRSVNSMVEFYCGIKAAPSNHQHYRHERTINWLKDGVSLDGNLPNNRITKPGWSLKIVHLRSTDSGNYTCIVKSDVHQLQRTFFLKVLYAPESIPIMDKRPSNQTVIAGSKVTFECTSVVTESVEMIWAKLHKVNGSYGSGPLVHDDPHVTILKNWSLTHSALVLENVQPADEGWYVCGFKNSIDSIHEGAFLTVLEEDMQSAVNVSYIIITSVSLFVFLLIIIIIIGAVFYYKHKKLRMTQYKLYHKNEAPYAEPLVKPRRCSSRSSTSSYPSVGSGSSRLSTPPDDAFEFPRNRLTIHETLGEGAFGVVRRAVAYGPGRVETKANVVAVKSLKDGASHEEKCEFLKEVEVMKSVKKLGSHINIVNFIGCCTSNGPLYVIVEYCKKGNLRDYLLLFRTQPNRLSGWSENAEIFVQGMEGEEAVHAKNMLSQKVLLSFSHQIARGMEFLSSNKDIYVTTLMYLFNNINELLC</sequence>
<keyword evidence="11 22" id="KW-1133">Transmembrane helix</keyword>
<dbReference type="InterPro" id="IPR036179">
    <property type="entry name" value="Ig-like_dom_sf"/>
</dbReference>
<keyword evidence="26" id="KW-1185">Reference proteome</keyword>
<dbReference type="GO" id="GO:0005886">
    <property type="term" value="C:plasma membrane"/>
    <property type="evidence" value="ECO:0007669"/>
    <property type="project" value="TreeGrafter"/>
</dbReference>
<keyword evidence="19" id="KW-0479">Metal-binding</keyword>
<dbReference type="Pfam" id="PF07714">
    <property type="entry name" value="PK_Tyr_Ser-Thr"/>
    <property type="match status" value="1"/>
</dbReference>
<accession>A0A8S3ZRS9</accession>
<dbReference type="Gene3D" id="3.30.200.20">
    <property type="entry name" value="Phosphorylase Kinase, domain 1"/>
    <property type="match status" value="1"/>
</dbReference>
<evidence type="ECO:0000256" key="20">
    <source>
        <dbReference type="PROSITE-ProRule" id="PRU10141"/>
    </source>
</evidence>
<evidence type="ECO:0000256" key="7">
    <source>
        <dbReference type="ARBA" id="ARBA00022737"/>
    </source>
</evidence>
<gene>
    <name evidence="25" type="ORF">CUNI_LOCUS15614</name>
</gene>
<evidence type="ECO:0000256" key="14">
    <source>
        <dbReference type="ARBA" id="ARBA00023157"/>
    </source>
</evidence>
<evidence type="ECO:0000256" key="1">
    <source>
        <dbReference type="ARBA" id="ARBA00004167"/>
    </source>
</evidence>
<evidence type="ECO:0000256" key="17">
    <source>
        <dbReference type="ARBA" id="ARBA00023319"/>
    </source>
</evidence>
<dbReference type="InterPro" id="IPR017441">
    <property type="entry name" value="Protein_kinase_ATP_BS"/>
</dbReference>
<evidence type="ECO:0000256" key="21">
    <source>
        <dbReference type="SAM" id="MobiDB-lite"/>
    </source>
</evidence>
<dbReference type="PROSITE" id="PS00107">
    <property type="entry name" value="PROTEIN_KINASE_ATP"/>
    <property type="match status" value="1"/>
</dbReference>
<dbReference type="PIRSF" id="PIRSF000615">
    <property type="entry name" value="TyrPK_CSF1-R"/>
    <property type="match status" value="1"/>
</dbReference>
<keyword evidence="3" id="KW-0597">Phosphoprotein</keyword>
<dbReference type="InterPro" id="IPR013098">
    <property type="entry name" value="Ig_I-set"/>
</dbReference>
<dbReference type="GO" id="GO:0004714">
    <property type="term" value="F:transmembrane receptor protein tyrosine kinase activity"/>
    <property type="evidence" value="ECO:0007669"/>
    <property type="project" value="UniProtKB-EC"/>
</dbReference>
<evidence type="ECO:0000256" key="16">
    <source>
        <dbReference type="ARBA" id="ARBA00023180"/>
    </source>
</evidence>
<dbReference type="PROSITE" id="PS51257">
    <property type="entry name" value="PROKAR_LIPOPROTEIN"/>
    <property type="match status" value="1"/>
</dbReference>
<dbReference type="InterPro" id="IPR003599">
    <property type="entry name" value="Ig_sub"/>
</dbReference>
<dbReference type="SUPFAM" id="SSF56112">
    <property type="entry name" value="Protein kinase-like (PK-like)"/>
    <property type="match status" value="1"/>
</dbReference>
<dbReference type="GO" id="GO:0046872">
    <property type="term" value="F:metal ion binding"/>
    <property type="evidence" value="ECO:0007669"/>
    <property type="project" value="UniProtKB-KW"/>
</dbReference>
<keyword evidence="4" id="KW-0808">Transferase</keyword>
<evidence type="ECO:0000256" key="2">
    <source>
        <dbReference type="ARBA" id="ARBA00011902"/>
    </source>
</evidence>
<dbReference type="SMART" id="SM00409">
    <property type="entry name" value="IG"/>
    <property type="match status" value="2"/>
</dbReference>
<dbReference type="EMBL" id="CAJHNH020003824">
    <property type="protein sequence ID" value="CAG5130056.1"/>
    <property type="molecule type" value="Genomic_DNA"/>
</dbReference>
<evidence type="ECO:0000256" key="9">
    <source>
        <dbReference type="ARBA" id="ARBA00022777"/>
    </source>
</evidence>
<keyword evidence="8 18" id="KW-0547">Nucleotide-binding</keyword>
<dbReference type="PANTHER" id="PTHR24416:SF550">
    <property type="entry name" value="FIBROBLAST GROWTH FACTOR RECEPTOR HOMOLOG 1-RELATED"/>
    <property type="match status" value="1"/>
</dbReference>
<dbReference type="SMART" id="SM00408">
    <property type="entry name" value="IGc2"/>
    <property type="match status" value="2"/>
</dbReference>
<evidence type="ECO:0000256" key="6">
    <source>
        <dbReference type="ARBA" id="ARBA00022729"/>
    </source>
</evidence>
<keyword evidence="12 22" id="KW-0472">Membrane</keyword>
<feature type="compositionally biased region" description="Low complexity" evidence="21">
    <location>
        <begin position="299"/>
        <end position="317"/>
    </location>
</feature>
<feature type="domain" description="Protein kinase" evidence="23">
    <location>
        <begin position="331"/>
        <end position="506"/>
    </location>
</feature>
<dbReference type="InterPro" id="IPR013783">
    <property type="entry name" value="Ig-like_fold"/>
</dbReference>
<feature type="domain" description="Ig-like" evidence="24">
    <location>
        <begin position="10"/>
        <end position="114"/>
    </location>
</feature>
<evidence type="ECO:0000256" key="19">
    <source>
        <dbReference type="PIRSR" id="PIRSR000615-3"/>
    </source>
</evidence>
<dbReference type="FunFam" id="2.60.40.10:FF:000020">
    <property type="entry name" value="Fibroblast growth factor receptor"/>
    <property type="match status" value="1"/>
</dbReference>
<evidence type="ECO:0000256" key="10">
    <source>
        <dbReference type="ARBA" id="ARBA00022840"/>
    </source>
</evidence>
<keyword evidence="19" id="KW-0460">Magnesium</keyword>
<feature type="binding site" evidence="18">
    <location>
        <begin position="338"/>
        <end position="345"/>
    </location>
    <ligand>
        <name>ATP</name>
        <dbReference type="ChEBI" id="CHEBI:30616"/>
    </ligand>
</feature>
<evidence type="ECO:0000256" key="11">
    <source>
        <dbReference type="ARBA" id="ARBA00022989"/>
    </source>
</evidence>
<protein>
    <recommendedName>
        <fullName evidence="2">receptor protein-tyrosine kinase</fullName>
        <ecNumber evidence="2">2.7.10.1</ecNumber>
    </recommendedName>
</protein>
<keyword evidence="10 18" id="KW-0067">ATP-binding</keyword>
<dbReference type="InterPro" id="IPR007110">
    <property type="entry name" value="Ig-like_dom"/>
</dbReference>
<dbReference type="InterPro" id="IPR001245">
    <property type="entry name" value="Ser-Thr/Tyr_kinase_cat_dom"/>
</dbReference>
<feature type="domain" description="Ig-like" evidence="24">
    <location>
        <begin position="125"/>
        <end position="228"/>
    </location>
</feature>
<dbReference type="EC" id="2.7.10.1" evidence="2"/>
<keyword evidence="17" id="KW-0393">Immunoglobulin domain</keyword>
<evidence type="ECO:0000256" key="18">
    <source>
        <dbReference type="PIRSR" id="PIRSR000615-2"/>
    </source>
</evidence>
<evidence type="ECO:0000256" key="12">
    <source>
        <dbReference type="ARBA" id="ARBA00023136"/>
    </source>
</evidence>
<feature type="region of interest" description="Disordered" evidence="21">
    <location>
        <begin position="291"/>
        <end position="322"/>
    </location>
</feature>
<evidence type="ECO:0000256" key="5">
    <source>
        <dbReference type="ARBA" id="ARBA00022692"/>
    </source>
</evidence>
<feature type="binding site" evidence="18 20">
    <location>
        <position position="366"/>
    </location>
    <ligand>
        <name>ATP</name>
        <dbReference type="ChEBI" id="CHEBI:30616"/>
    </ligand>
</feature>
<keyword evidence="16" id="KW-0325">Glycoprotein</keyword>
<dbReference type="PROSITE" id="PS50011">
    <property type="entry name" value="PROTEIN_KINASE_DOM"/>
    <property type="match status" value="1"/>
</dbReference>
<keyword evidence="15" id="KW-0675">Receptor</keyword>
<evidence type="ECO:0000256" key="13">
    <source>
        <dbReference type="ARBA" id="ARBA00023137"/>
    </source>
</evidence>
<keyword evidence="6" id="KW-0732">Signal</keyword>
<name>A0A8S3ZRS9_9EUPU</name>
<evidence type="ECO:0000259" key="23">
    <source>
        <dbReference type="PROSITE" id="PS50011"/>
    </source>
</evidence>
<dbReference type="PANTHER" id="PTHR24416">
    <property type="entry name" value="TYROSINE-PROTEIN KINASE RECEPTOR"/>
    <property type="match status" value="1"/>
</dbReference>
<proteinExistence type="predicted"/>
<dbReference type="AlphaFoldDB" id="A0A8S3ZRS9"/>
<evidence type="ECO:0000256" key="8">
    <source>
        <dbReference type="ARBA" id="ARBA00022741"/>
    </source>
</evidence>
<keyword evidence="9" id="KW-0418">Kinase</keyword>
<evidence type="ECO:0000256" key="22">
    <source>
        <dbReference type="SAM" id="Phobius"/>
    </source>
</evidence>
<keyword evidence="5 22" id="KW-0812">Transmembrane</keyword>
<dbReference type="Pfam" id="PF07679">
    <property type="entry name" value="I-set"/>
    <property type="match status" value="1"/>
</dbReference>
<keyword evidence="7" id="KW-0677">Repeat</keyword>
<evidence type="ECO:0000313" key="25">
    <source>
        <dbReference type="EMBL" id="CAG5130056.1"/>
    </source>
</evidence>
<dbReference type="OrthoDB" id="5984265at2759"/>
<feature type="binding site" evidence="19">
    <location>
        <position position="306"/>
    </location>
    <ligand>
        <name>Mg(2+)</name>
        <dbReference type="ChEBI" id="CHEBI:18420"/>
    </ligand>
</feature>
<reference evidence="25" key="1">
    <citation type="submission" date="2021-04" db="EMBL/GenBank/DDBJ databases">
        <authorList>
            <consortium name="Molecular Ecology Group"/>
        </authorList>
    </citation>
    <scope>NUCLEOTIDE SEQUENCE</scope>
</reference>
<comment type="subcellular location">
    <subcellularLocation>
        <location evidence="1">Membrane</location>
        <topology evidence="1">Single-pass membrane protein</topology>
    </subcellularLocation>
</comment>
<evidence type="ECO:0000256" key="4">
    <source>
        <dbReference type="ARBA" id="ARBA00022679"/>
    </source>
</evidence>
<keyword evidence="14" id="KW-1015">Disulfide bond</keyword>
<dbReference type="InterPro" id="IPR003598">
    <property type="entry name" value="Ig_sub2"/>
</dbReference>
<dbReference type="GO" id="GO:0005524">
    <property type="term" value="F:ATP binding"/>
    <property type="evidence" value="ECO:0007669"/>
    <property type="project" value="UniProtKB-UniRule"/>
</dbReference>
<dbReference type="InterPro" id="IPR011009">
    <property type="entry name" value="Kinase-like_dom_sf"/>
</dbReference>
<comment type="caution">
    <text evidence="25">The sequence shown here is derived from an EMBL/GenBank/DDBJ whole genome shotgun (WGS) entry which is preliminary data.</text>
</comment>
<dbReference type="SUPFAM" id="SSF48726">
    <property type="entry name" value="Immunoglobulin"/>
    <property type="match status" value="2"/>
</dbReference>
<feature type="transmembrane region" description="Helical" evidence="22">
    <location>
        <begin position="242"/>
        <end position="267"/>
    </location>
</feature>
<keyword evidence="13" id="KW-0829">Tyrosine-protein kinase</keyword>
<dbReference type="InterPro" id="IPR000719">
    <property type="entry name" value="Prot_kinase_dom"/>
</dbReference>
<dbReference type="PROSITE" id="PS50835">
    <property type="entry name" value="IG_LIKE"/>
    <property type="match status" value="2"/>
</dbReference>
<dbReference type="GO" id="GO:0043235">
    <property type="term" value="C:receptor complex"/>
    <property type="evidence" value="ECO:0007669"/>
    <property type="project" value="TreeGrafter"/>
</dbReference>
<evidence type="ECO:0000256" key="3">
    <source>
        <dbReference type="ARBA" id="ARBA00022553"/>
    </source>
</evidence>
<organism evidence="25 26">
    <name type="scientific">Candidula unifasciata</name>
    <dbReference type="NCBI Taxonomy" id="100452"/>
    <lineage>
        <taxon>Eukaryota</taxon>
        <taxon>Metazoa</taxon>
        <taxon>Spiralia</taxon>
        <taxon>Lophotrochozoa</taxon>
        <taxon>Mollusca</taxon>
        <taxon>Gastropoda</taxon>
        <taxon>Heterobranchia</taxon>
        <taxon>Euthyneura</taxon>
        <taxon>Panpulmonata</taxon>
        <taxon>Eupulmonata</taxon>
        <taxon>Stylommatophora</taxon>
        <taxon>Helicina</taxon>
        <taxon>Helicoidea</taxon>
        <taxon>Geomitridae</taxon>
        <taxon>Candidula</taxon>
    </lineage>
</organism>
<evidence type="ECO:0000259" key="24">
    <source>
        <dbReference type="PROSITE" id="PS50835"/>
    </source>
</evidence>
<evidence type="ECO:0000313" key="26">
    <source>
        <dbReference type="Proteomes" id="UP000678393"/>
    </source>
</evidence>
<evidence type="ECO:0000256" key="15">
    <source>
        <dbReference type="ARBA" id="ARBA00023170"/>
    </source>
</evidence>